<feature type="region of interest" description="Disordered" evidence="1">
    <location>
        <begin position="1"/>
        <end position="41"/>
    </location>
</feature>
<dbReference type="Proteomes" id="UP001054837">
    <property type="component" value="Unassembled WGS sequence"/>
</dbReference>
<dbReference type="AlphaFoldDB" id="A0AAV4R7J7"/>
<accession>A0AAV4R7J7</accession>
<gene>
    <name evidence="2" type="ORF">CDAR_544291</name>
</gene>
<dbReference type="EMBL" id="BPLQ01005757">
    <property type="protein sequence ID" value="GIY16966.1"/>
    <property type="molecule type" value="Genomic_DNA"/>
</dbReference>
<evidence type="ECO:0000313" key="3">
    <source>
        <dbReference type="Proteomes" id="UP001054837"/>
    </source>
</evidence>
<keyword evidence="3" id="KW-1185">Reference proteome</keyword>
<protein>
    <submittedName>
        <fullName evidence="2">Uncharacterized protein</fullName>
    </submittedName>
</protein>
<proteinExistence type="predicted"/>
<name>A0AAV4R7J7_9ARAC</name>
<evidence type="ECO:0000313" key="2">
    <source>
        <dbReference type="EMBL" id="GIY16966.1"/>
    </source>
</evidence>
<reference evidence="2 3" key="1">
    <citation type="submission" date="2021-06" db="EMBL/GenBank/DDBJ databases">
        <title>Caerostris darwini draft genome.</title>
        <authorList>
            <person name="Kono N."/>
            <person name="Arakawa K."/>
        </authorList>
    </citation>
    <scope>NUCLEOTIDE SEQUENCE [LARGE SCALE GENOMIC DNA]</scope>
</reference>
<sequence length="101" mass="11759">MQVMGTPGFRSERPFISRKAAVATKRSGRDARLQARRQRTERKSLDQLLQDAFHQRSSCKENRKKKTPAIAQKKNILFVTVSRPALLRFHFLTSENIPYKM</sequence>
<comment type="caution">
    <text evidence="2">The sequence shown here is derived from an EMBL/GenBank/DDBJ whole genome shotgun (WGS) entry which is preliminary data.</text>
</comment>
<evidence type="ECO:0000256" key="1">
    <source>
        <dbReference type="SAM" id="MobiDB-lite"/>
    </source>
</evidence>
<organism evidence="2 3">
    <name type="scientific">Caerostris darwini</name>
    <dbReference type="NCBI Taxonomy" id="1538125"/>
    <lineage>
        <taxon>Eukaryota</taxon>
        <taxon>Metazoa</taxon>
        <taxon>Ecdysozoa</taxon>
        <taxon>Arthropoda</taxon>
        <taxon>Chelicerata</taxon>
        <taxon>Arachnida</taxon>
        <taxon>Araneae</taxon>
        <taxon>Araneomorphae</taxon>
        <taxon>Entelegynae</taxon>
        <taxon>Araneoidea</taxon>
        <taxon>Araneidae</taxon>
        <taxon>Caerostris</taxon>
    </lineage>
</organism>